<feature type="binding site" evidence="9">
    <location>
        <position position="65"/>
    </location>
    <ligand>
        <name>FAD</name>
        <dbReference type="ChEBI" id="CHEBI:57692"/>
    </ligand>
</feature>
<sequence>MKQKTTRTPKPHTAHRNYDLAIIGGGSAGYNAARTATSLGLKTAVIDGAAELGGLCILRGCMPSKTLLHVADTLHAVRHAAPLGLRIPRATPDMPAIQARKRRIIADFASYRQNQLHNGDFALIPHYAHFLDPHTLALSNGETLRARHILIATGSRISTPSSIPGLADAQCWTSDDILDLDFIPKTLVVLGGGIVACELAQLLARLGTRVTLIQRSAQLLRDHSAQAADVIRQSLEADGVEIFTNTQLLRVSRKTARGKASYTIEFEHKKSANSAKRRDASPKREVVTAQHCLNALGRTPHTAPLALDLAGVKTAPSGHILANRWQQTTAPHIYAAGDCTGPHEIVHLAIQQAELAVRHIAAALEAKTAREMTSRRKHLAKEYGRRPLLSVVFTDPQLAQIGLSERDLKTSNTPYLCASYPYDDHGKAILLEATRGYAKVFASPRTGRLLGAEIVGRDSGELIHCFSTPLAMRATVFDMLRAPWYHPTLAEILTYPLEEIADQISAAKTKV</sequence>
<dbReference type="Gene3D" id="3.50.50.60">
    <property type="entry name" value="FAD/NAD(P)-binding domain"/>
    <property type="match status" value="2"/>
</dbReference>
<evidence type="ECO:0000256" key="6">
    <source>
        <dbReference type="ARBA" id="ARBA00023157"/>
    </source>
</evidence>
<dbReference type="SUPFAM" id="SSF51905">
    <property type="entry name" value="FAD/NAD(P)-binding domain"/>
    <property type="match status" value="1"/>
</dbReference>
<dbReference type="OrthoDB" id="9800167at2"/>
<protein>
    <submittedName>
        <fullName evidence="14">Pyridine nucleotide-disulfide oxidoreductase</fullName>
    </submittedName>
</protein>
<dbReference type="Gene3D" id="3.30.390.30">
    <property type="match status" value="1"/>
</dbReference>
<feature type="active site" description="Proton acceptor" evidence="8">
    <location>
        <position position="486"/>
    </location>
</feature>
<keyword evidence="2 11" id="KW-0285">Flavoprotein</keyword>
<comment type="similarity">
    <text evidence="1 11">Belongs to the class-I pyridine nucleotide-disulfide oxidoreductase family.</text>
</comment>
<dbReference type="InterPro" id="IPR016156">
    <property type="entry name" value="FAD/NAD-linked_Rdtase_dimer_sf"/>
</dbReference>
<keyword evidence="5 11" id="KW-0560">Oxidoreductase</keyword>
<dbReference type="PIRSF" id="PIRSF000350">
    <property type="entry name" value="Mercury_reductase_MerA"/>
    <property type="match status" value="1"/>
</dbReference>
<gene>
    <name evidence="14" type="ORF">AXK12_00345</name>
</gene>
<dbReference type="EMBL" id="LSZP01000045">
    <property type="protein sequence ID" value="KXU35050.1"/>
    <property type="molecule type" value="Genomic_DNA"/>
</dbReference>
<organism evidence="14 15">
    <name type="scientific">Cephaloticoccus capnophilus</name>
    <dbReference type="NCBI Taxonomy" id="1548208"/>
    <lineage>
        <taxon>Bacteria</taxon>
        <taxon>Pseudomonadati</taxon>
        <taxon>Verrucomicrobiota</taxon>
        <taxon>Opitutia</taxon>
        <taxon>Opitutales</taxon>
        <taxon>Opitutaceae</taxon>
        <taxon>Cephaloticoccus</taxon>
    </lineage>
</organism>
<dbReference type="InterPro" id="IPR036188">
    <property type="entry name" value="FAD/NAD-bd_sf"/>
</dbReference>
<dbReference type="PROSITE" id="PS00076">
    <property type="entry name" value="PYRIDINE_REDOX_1"/>
    <property type="match status" value="1"/>
</dbReference>
<evidence type="ECO:0000256" key="4">
    <source>
        <dbReference type="ARBA" id="ARBA00022857"/>
    </source>
</evidence>
<accession>A0A139SKJ4</accession>
<keyword evidence="9" id="KW-0547">Nucleotide-binding</keyword>
<dbReference type="AlphaFoldDB" id="A0A139SKJ4"/>
<dbReference type="STRING" id="1548208.AXK12_00345"/>
<proteinExistence type="inferred from homology"/>
<evidence type="ECO:0000313" key="14">
    <source>
        <dbReference type="EMBL" id="KXU35050.1"/>
    </source>
</evidence>
<dbReference type="PANTHER" id="PTHR43014:SF2">
    <property type="entry name" value="MERCURIC REDUCTASE"/>
    <property type="match status" value="1"/>
</dbReference>
<keyword evidence="9" id="KW-0520">NAD</keyword>
<dbReference type="PANTHER" id="PTHR43014">
    <property type="entry name" value="MERCURIC REDUCTASE"/>
    <property type="match status" value="1"/>
</dbReference>
<feature type="binding site" evidence="9">
    <location>
        <begin position="153"/>
        <end position="155"/>
    </location>
    <ligand>
        <name>FAD</name>
        <dbReference type="ChEBI" id="CHEBI:57692"/>
    </ligand>
</feature>
<evidence type="ECO:0000256" key="5">
    <source>
        <dbReference type="ARBA" id="ARBA00023002"/>
    </source>
</evidence>
<evidence type="ECO:0000259" key="12">
    <source>
        <dbReference type="Pfam" id="PF02852"/>
    </source>
</evidence>
<dbReference type="PRINTS" id="PR00411">
    <property type="entry name" value="PNDRDTASEI"/>
</dbReference>
<evidence type="ECO:0000256" key="1">
    <source>
        <dbReference type="ARBA" id="ARBA00007532"/>
    </source>
</evidence>
<evidence type="ECO:0000256" key="2">
    <source>
        <dbReference type="ARBA" id="ARBA00022630"/>
    </source>
</evidence>
<evidence type="ECO:0000256" key="7">
    <source>
        <dbReference type="ARBA" id="ARBA00023284"/>
    </source>
</evidence>
<dbReference type="Pfam" id="PF07992">
    <property type="entry name" value="Pyr_redox_2"/>
    <property type="match status" value="1"/>
</dbReference>
<feature type="binding site" evidence="9">
    <location>
        <position position="297"/>
    </location>
    <ligand>
        <name>NAD(+)</name>
        <dbReference type="ChEBI" id="CHEBI:57540"/>
    </ligand>
</feature>
<keyword evidence="15" id="KW-1185">Reference proteome</keyword>
<comment type="cofactor">
    <cofactor evidence="9">
        <name>FAD</name>
        <dbReference type="ChEBI" id="CHEBI:57692"/>
    </cofactor>
    <text evidence="9">Binds 1 FAD per subunit.</text>
</comment>
<keyword evidence="6" id="KW-1015">Disulfide bond</keyword>
<dbReference type="GO" id="GO:0050660">
    <property type="term" value="F:flavin adenine dinucleotide binding"/>
    <property type="evidence" value="ECO:0007669"/>
    <property type="project" value="TreeGrafter"/>
</dbReference>
<feature type="domain" description="Pyridine nucleotide-disulphide oxidoreductase dimerisation" evidence="12">
    <location>
        <begin position="390"/>
        <end position="493"/>
    </location>
</feature>
<evidence type="ECO:0000256" key="11">
    <source>
        <dbReference type="RuleBase" id="RU003691"/>
    </source>
</evidence>
<dbReference type="InterPro" id="IPR004099">
    <property type="entry name" value="Pyr_nucl-diS_OxRdtase_dimer"/>
</dbReference>
<evidence type="ECO:0000259" key="13">
    <source>
        <dbReference type="Pfam" id="PF07992"/>
    </source>
</evidence>
<evidence type="ECO:0000256" key="9">
    <source>
        <dbReference type="PIRSR" id="PIRSR000350-3"/>
    </source>
</evidence>
<keyword evidence="7 11" id="KW-0676">Redox-active center</keyword>
<dbReference type="InterPro" id="IPR001100">
    <property type="entry name" value="Pyr_nuc-diS_OxRdtase"/>
</dbReference>
<dbReference type="InterPro" id="IPR023753">
    <property type="entry name" value="FAD/NAD-binding_dom"/>
</dbReference>
<dbReference type="GO" id="GO:0016668">
    <property type="term" value="F:oxidoreductase activity, acting on a sulfur group of donors, NAD(P) as acceptor"/>
    <property type="evidence" value="ECO:0007669"/>
    <property type="project" value="InterPro"/>
</dbReference>
<comment type="caution">
    <text evidence="14">The sequence shown here is derived from an EMBL/GenBank/DDBJ whole genome shotgun (WGS) entry which is preliminary data.</text>
</comment>
<feature type="disulfide bond" description="Redox-active" evidence="10">
    <location>
        <begin position="56"/>
        <end position="61"/>
    </location>
</feature>
<feature type="binding site" evidence="9">
    <location>
        <position position="338"/>
    </location>
    <ligand>
        <name>FAD</name>
        <dbReference type="ChEBI" id="CHEBI:57692"/>
    </ligand>
</feature>
<dbReference type="SUPFAM" id="SSF55424">
    <property type="entry name" value="FAD/NAD-linked reductases, dimerisation (C-terminal) domain"/>
    <property type="match status" value="1"/>
</dbReference>
<dbReference type="GO" id="GO:0003955">
    <property type="term" value="F:NAD(P)H dehydrogenase (quinone) activity"/>
    <property type="evidence" value="ECO:0007669"/>
    <property type="project" value="TreeGrafter"/>
</dbReference>
<feature type="domain" description="FAD/NAD(P)-binding" evidence="13">
    <location>
        <begin position="18"/>
        <end position="353"/>
    </location>
</feature>
<evidence type="ECO:0000313" key="15">
    <source>
        <dbReference type="Proteomes" id="UP000071392"/>
    </source>
</evidence>
<name>A0A139SKJ4_9BACT</name>
<evidence type="ECO:0000256" key="10">
    <source>
        <dbReference type="PIRSR" id="PIRSR000350-4"/>
    </source>
</evidence>
<keyword evidence="4" id="KW-0521">NADP</keyword>
<reference evidence="14 15" key="1">
    <citation type="submission" date="2016-02" db="EMBL/GenBank/DDBJ databases">
        <authorList>
            <person name="Wen L."/>
            <person name="He K."/>
            <person name="Yang H."/>
        </authorList>
    </citation>
    <scope>NUCLEOTIDE SEQUENCE [LARGE SCALE GENOMIC DNA]</scope>
    <source>
        <strain evidence="14 15">CV41</strain>
    </source>
</reference>
<evidence type="ECO:0000256" key="3">
    <source>
        <dbReference type="ARBA" id="ARBA00022827"/>
    </source>
</evidence>
<dbReference type="Pfam" id="PF02852">
    <property type="entry name" value="Pyr_redox_dim"/>
    <property type="match status" value="1"/>
</dbReference>
<dbReference type="InterPro" id="IPR012999">
    <property type="entry name" value="Pyr_OxRdtase_I_AS"/>
</dbReference>
<dbReference type="RefSeq" id="WP_068712414.1">
    <property type="nucleotide sequence ID" value="NZ_LSZP01000045.1"/>
</dbReference>
<dbReference type="PRINTS" id="PR00368">
    <property type="entry name" value="FADPNR"/>
</dbReference>
<feature type="binding site" evidence="9">
    <location>
        <begin position="191"/>
        <end position="198"/>
    </location>
    <ligand>
        <name>NAD(+)</name>
        <dbReference type="ChEBI" id="CHEBI:57540"/>
    </ligand>
</feature>
<dbReference type="Proteomes" id="UP000071392">
    <property type="component" value="Unassembled WGS sequence"/>
</dbReference>
<evidence type="ECO:0000256" key="8">
    <source>
        <dbReference type="PIRSR" id="PIRSR000350-2"/>
    </source>
</evidence>
<keyword evidence="3 9" id="KW-0274">FAD</keyword>